<dbReference type="InterPro" id="IPR047799">
    <property type="entry name" value="T9SS_OM_PorV"/>
</dbReference>
<reference evidence="4" key="1">
    <citation type="submission" date="2017-04" db="EMBL/GenBank/DDBJ databases">
        <authorList>
            <person name="Varghese N."/>
            <person name="Submissions S."/>
        </authorList>
    </citation>
    <scope>NUCLEOTIDE SEQUENCE [LARGE SCALE GENOMIC DNA]</scope>
    <source>
        <strain evidence="4">DSM 12126</strain>
    </source>
</reference>
<organism evidence="3 4">
    <name type="scientific">Pedobacter africanus</name>
    <dbReference type="NCBI Taxonomy" id="151894"/>
    <lineage>
        <taxon>Bacteria</taxon>
        <taxon>Pseudomonadati</taxon>
        <taxon>Bacteroidota</taxon>
        <taxon>Sphingobacteriia</taxon>
        <taxon>Sphingobacteriales</taxon>
        <taxon>Sphingobacteriaceae</taxon>
        <taxon>Pedobacter</taxon>
    </lineage>
</organism>
<dbReference type="AlphaFoldDB" id="A0A1W2DBZ7"/>
<gene>
    <name evidence="3" type="ORF">SAMN04488524_3582</name>
</gene>
<feature type="domain" description="Type IX secretion system protein PorV" evidence="2">
    <location>
        <begin position="24"/>
        <end position="262"/>
    </location>
</feature>
<accession>A0A1W2DBZ7</accession>
<evidence type="ECO:0000256" key="1">
    <source>
        <dbReference type="SAM" id="SignalP"/>
    </source>
</evidence>
<dbReference type="STRING" id="151894.SAMN04488524_3582"/>
<evidence type="ECO:0000259" key="2">
    <source>
        <dbReference type="Pfam" id="PF19572"/>
    </source>
</evidence>
<protein>
    <recommendedName>
        <fullName evidence="2">Type IX secretion system protein PorV domain-containing protein</fullName>
    </recommendedName>
</protein>
<keyword evidence="1" id="KW-0732">Signal</keyword>
<sequence length="388" mass="43395">MKRTIYLAVCYTACMVCCCPNIYAQQDSRVVNTGAGFLLLSPDARNAGVAEAGTGLPVDANSIFINAAKLIFGEKMGVSVSYTPWMRELTKDSHLGYLTAYRHLNDREALGLSVKYLDLGTISFRNESGELLEAYKANEFSIDASYVRKFGENFAMALTARYFQSDIGSGTYNNLLLKRTDAFAADISLYSDKLSQKGKYGRRFNWGLALTNIGTKLKYNEVQTTFMPMNLRVGAGYSLYATPENRLTLLLDVNKLMVPTPPRYKLDQEGNITNQIEKGKDPNRGVASALFSSLFDAPGGFKEELQEFTIAGGLEFSYYDQFFIRTGYFYENPEKGNRQHFAAGVGFNANPIRVDISYIFPSAERYVMRNTMRFTLSYAPIMGKPAKK</sequence>
<dbReference type="InterPro" id="IPR045741">
    <property type="entry name" value="PorV"/>
</dbReference>
<feature type="signal peptide" evidence="1">
    <location>
        <begin position="1"/>
        <end position="24"/>
    </location>
</feature>
<keyword evidence="4" id="KW-1185">Reference proteome</keyword>
<dbReference type="OrthoDB" id="9758448at2"/>
<name>A0A1W2DBZ7_9SPHI</name>
<dbReference type="RefSeq" id="WP_084240378.1">
    <property type="nucleotide sequence ID" value="NZ_FWXT01000003.1"/>
</dbReference>
<dbReference type="Proteomes" id="UP000192756">
    <property type="component" value="Unassembled WGS sequence"/>
</dbReference>
<evidence type="ECO:0000313" key="4">
    <source>
        <dbReference type="Proteomes" id="UP000192756"/>
    </source>
</evidence>
<dbReference type="Pfam" id="PF19572">
    <property type="entry name" value="PorV"/>
    <property type="match status" value="1"/>
</dbReference>
<dbReference type="Gene3D" id="2.40.160.60">
    <property type="entry name" value="Outer membrane protein transport protein (OMPP1/FadL/TodX)"/>
    <property type="match status" value="1"/>
</dbReference>
<feature type="chain" id="PRO_5013366149" description="Type IX secretion system protein PorV domain-containing protein" evidence="1">
    <location>
        <begin position="25"/>
        <end position="388"/>
    </location>
</feature>
<evidence type="ECO:0000313" key="3">
    <source>
        <dbReference type="EMBL" id="SMC94980.1"/>
    </source>
</evidence>
<dbReference type="NCBIfam" id="NF033709">
    <property type="entry name" value="PorV_fam"/>
    <property type="match status" value="1"/>
</dbReference>
<dbReference type="EMBL" id="FWXT01000003">
    <property type="protein sequence ID" value="SMC94980.1"/>
    <property type="molecule type" value="Genomic_DNA"/>
</dbReference>
<proteinExistence type="predicted"/>
<dbReference type="NCBIfam" id="NF033710">
    <property type="entry name" value="T9SS_OM_PorV"/>
    <property type="match status" value="1"/>
</dbReference>